<dbReference type="EMBL" id="DRCV01000269">
    <property type="protein sequence ID" value="HDK38554.1"/>
    <property type="molecule type" value="Genomic_DNA"/>
</dbReference>
<proteinExistence type="predicted"/>
<reference evidence="1" key="1">
    <citation type="journal article" date="2020" name="mSystems">
        <title>Genome- and Community-Level Interaction Insights into Carbon Utilization and Element Cycling Functions of Hydrothermarchaeota in Hydrothermal Sediment.</title>
        <authorList>
            <person name="Zhou Z."/>
            <person name="Liu Y."/>
            <person name="Xu W."/>
            <person name="Pan J."/>
            <person name="Luo Z.H."/>
            <person name="Li M."/>
        </authorList>
    </citation>
    <scope>NUCLEOTIDE SEQUENCE [LARGE SCALE GENOMIC DNA]</scope>
    <source>
        <strain evidence="1">HyVt-26</strain>
    </source>
</reference>
<sequence length="180" mass="19703">MMIQRTKEKRLDSKHAGLRKLRRLSIAATLLVGGTFLASGVVAGEPGMEELKKVLQGQIELMKPELQKKVKGLSMDTKMSLMAILAMHSQYSERVTMRQVMTEVLADFQSVMAGIMTDNPEMAADSARRLANHRIPVGGLLPYLGMENINDERLATLVGFNDSVEGNSLKLAEAAEAGDM</sequence>
<dbReference type="Proteomes" id="UP000885822">
    <property type="component" value="Unassembled WGS sequence"/>
</dbReference>
<comment type="caution">
    <text evidence="1">The sequence shown here is derived from an EMBL/GenBank/DDBJ whole genome shotgun (WGS) entry which is preliminary data.</text>
</comment>
<organism evidence="1">
    <name type="scientific">Thiolapillus brandeum</name>
    <dbReference type="NCBI Taxonomy" id="1076588"/>
    <lineage>
        <taxon>Bacteria</taxon>
        <taxon>Pseudomonadati</taxon>
        <taxon>Pseudomonadota</taxon>
        <taxon>Gammaproteobacteria</taxon>
        <taxon>Chromatiales</taxon>
        <taxon>Sedimenticolaceae</taxon>
        <taxon>Thiolapillus</taxon>
    </lineage>
</organism>
<dbReference type="AlphaFoldDB" id="A0A831KD11"/>
<gene>
    <name evidence="1" type="ORF">ENG92_06020</name>
</gene>
<evidence type="ECO:0000313" key="1">
    <source>
        <dbReference type="EMBL" id="HDK38554.1"/>
    </source>
</evidence>
<accession>A0A831KD11</accession>
<name>A0A831KD11_9GAMM</name>
<feature type="non-terminal residue" evidence="1">
    <location>
        <position position="180"/>
    </location>
</feature>
<protein>
    <submittedName>
        <fullName evidence="1">Uncharacterized protein</fullName>
    </submittedName>
</protein>